<name>W2QS49_PHYN3</name>
<dbReference type="VEuPathDB" id="FungiDB:PPTG_07291"/>
<dbReference type="EMBL" id="KI669571">
    <property type="protein sequence ID" value="ETN15095.1"/>
    <property type="molecule type" value="Genomic_DNA"/>
</dbReference>
<evidence type="ECO:0000313" key="10">
    <source>
        <dbReference type="Proteomes" id="UP000018817"/>
    </source>
</evidence>
<keyword evidence="3" id="KW-0158">Chromosome</keyword>
<dbReference type="GO" id="GO:0005634">
    <property type="term" value="C:nucleus"/>
    <property type="evidence" value="ECO:0007669"/>
    <property type="project" value="UniProtKB-SubCell"/>
</dbReference>
<comment type="subcellular location">
    <subcellularLocation>
        <location evidence="2">Chromosome</location>
    </subcellularLocation>
    <subcellularLocation>
        <location evidence="1">Nucleus</location>
    </subcellularLocation>
</comment>
<dbReference type="GeneID" id="20177186"/>
<evidence type="ECO:0000256" key="4">
    <source>
        <dbReference type="ARBA" id="ARBA00022603"/>
    </source>
</evidence>
<dbReference type="RefSeq" id="XP_008899706.1">
    <property type="nucleotide sequence ID" value="XM_008901458.1"/>
</dbReference>
<evidence type="ECO:0000259" key="8">
    <source>
        <dbReference type="PROSITE" id="PS50280"/>
    </source>
</evidence>
<evidence type="ECO:0000256" key="7">
    <source>
        <dbReference type="ARBA" id="ARBA00023242"/>
    </source>
</evidence>
<dbReference type="OrthoDB" id="109758at2759"/>
<dbReference type="Gene3D" id="2.170.270.10">
    <property type="entry name" value="SET domain"/>
    <property type="match status" value="1"/>
</dbReference>
<proteinExistence type="predicted"/>
<dbReference type="GO" id="GO:0032259">
    <property type="term" value="P:methylation"/>
    <property type="evidence" value="ECO:0007669"/>
    <property type="project" value="UniProtKB-KW"/>
</dbReference>
<dbReference type="InterPro" id="IPR050777">
    <property type="entry name" value="SET2_Histone-Lys_MeTrsfase"/>
</dbReference>
<reference evidence="9 10" key="2">
    <citation type="submission" date="2013-11" db="EMBL/GenBank/DDBJ databases">
        <title>The Genome Sequence of Phytophthora parasitica INRA-310.</title>
        <authorList>
            <consortium name="The Broad Institute Genomics Platform"/>
            <person name="Russ C."/>
            <person name="Tyler B."/>
            <person name="Panabieres F."/>
            <person name="Shan W."/>
            <person name="Tripathy S."/>
            <person name="Grunwald N."/>
            <person name="Machado M."/>
            <person name="Johnson C.S."/>
            <person name="Arredondo F."/>
            <person name="Hong C."/>
            <person name="Coffey M."/>
            <person name="Young S.K."/>
            <person name="Zeng Q."/>
            <person name="Gargeya S."/>
            <person name="Fitzgerald M."/>
            <person name="Abouelleil A."/>
            <person name="Alvarado L."/>
            <person name="Chapman S.B."/>
            <person name="Gainer-Dewar J."/>
            <person name="Goldberg J."/>
            <person name="Griggs A."/>
            <person name="Gujja S."/>
            <person name="Hansen M."/>
            <person name="Howarth C."/>
            <person name="Imamovic A."/>
            <person name="Ireland A."/>
            <person name="Larimer J."/>
            <person name="McCowan C."/>
            <person name="Murphy C."/>
            <person name="Pearson M."/>
            <person name="Poon T.W."/>
            <person name="Priest M."/>
            <person name="Roberts A."/>
            <person name="Saif S."/>
            <person name="Shea T."/>
            <person name="Sykes S."/>
            <person name="Wortman J."/>
            <person name="Nusbaum C."/>
            <person name="Birren B."/>
        </authorList>
    </citation>
    <scope>NUCLEOTIDE SEQUENCE [LARGE SCALE GENOMIC DNA]</scope>
    <source>
        <strain evidence="9 10">INRA-310</strain>
    </source>
</reference>
<dbReference type="SUPFAM" id="SSF82199">
    <property type="entry name" value="SET domain"/>
    <property type="match status" value="1"/>
</dbReference>
<evidence type="ECO:0000256" key="5">
    <source>
        <dbReference type="ARBA" id="ARBA00022679"/>
    </source>
</evidence>
<evidence type="ECO:0000256" key="1">
    <source>
        <dbReference type="ARBA" id="ARBA00004123"/>
    </source>
</evidence>
<keyword evidence="5" id="KW-0808">Transferase</keyword>
<reference evidence="10" key="1">
    <citation type="submission" date="2011-12" db="EMBL/GenBank/DDBJ databases">
        <authorList>
            <consortium name="The Broad Institute Genome Sequencing Platform"/>
            <person name="Russ C."/>
            <person name="Tyler B."/>
            <person name="Panabieres F."/>
            <person name="Shan W."/>
            <person name="Tripathy S."/>
            <person name="Grunwald N."/>
            <person name="Machado M."/>
            <person name="Young S.K."/>
            <person name="Zeng Q."/>
            <person name="Gargeya S."/>
            <person name="Fitzgerald M."/>
            <person name="Haas B."/>
            <person name="Abouelleil A."/>
            <person name="Alvarado L."/>
            <person name="Arachchi H.M."/>
            <person name="Berlin A."/>
            <person name="Chapman S.B."/>
            <person name="Gearin G."/>
            <person name="Goldberg J."/>
            <person name="Griggs A."/>
            <person name="Gujja S."/>
            <person name="Hansen M."/>
            <person name="Heiman D."/>
            <person name="Howarth C."/>
            <person name="Larimer J."/>
            <person name="Lui A."/>
            <person name="MacDonald P.J.P."/>
            <person name="McCowen C."/>
            <person name="Montmayeur A."/>
            <person name="Murphy C."/>
            <person name="Neiman D."/>
            <person name="Pearson M."/>
            <person name="Priest M."/>
            <person name="Roberts A."/>
            <person name="Saif S."/>
            <person name="Shea T."/>
            <person name="Sisk P."/>
            <person name="Stolte C."/>
            <person name="Sykes S."/>
            <person name="Wortman J."/>
            <person name="Nusbaum C."/>
            <person name="Birren B."/>
        </authorList>
    </citation>
    <scope>NUCLEOTIDE SEQUENCE [LARGE SCALE GENOMIC DNA]</scope>
    <source>
        <strain evidence="10">INRA-310</strain>
    </source>
</reference>
<evidence type="ECO:0000256" key="3">
    <source>
        <dbReference type="ARBA" id="ARBA00022454"/>
    </source>
</evidence>
<dbReference type="AlphaFoldDB" id="W2QS49"/>
<keyword evidence="7" id="KW-0539">Nucleus</keyword>
<evidence type="ECO:0000313" key="9">
    <source>
        <dbReference type="EMBL" id="ETN15095.1"/>
    </source>
</evidence>
<dbReference type="InterPro" id="IPR046341">
    <property type="entry name" value="SET_dom_sf"/>
</dbReference>
<dbReference type="OMA" id="HEWEWAN"/>
<keyword evidence="6" id="KW-0949">S-adenosyl-L-methionine</keyword>
<feature type="domain" description="SET" evidence="8">
    <location>
        <begin position="1"/>
        <end position="78"/>
    </location>
</feature>
<dbReference type="GO" id="GO:0008168">
    <property type="term" value="F:methyltransferase activity"/>
    <property type="evidence" value="ECO:0007669"/>
    <property type="project" value="UniProtKB-KW"/>
</dbReference>
<dbReference type="PROSITE" id="PS50280">
    <property type="entry name" value="SET"/>
    <property type="match status" value="1"/>
</dbReference>
<dbReference type="InterPro" id="IPR001214">
    <property type="entry name" value="SET_dom"/>
</dbReference>
<dbReference type="STRING" id="761204.W2QS49"/>
<dbReference type="GO" id="GO:0005694">
    <property type="term" value="C:chromosome"/>
    <property type="evidence" value="ECO:0007669"/>
    <property type="project" value="UniProtKB-SubCell"/>
</dbReference>
<organism evidence="9 10">
    <name type="scientific">Phytophthora nicotianae (strain INRA-310)</name>
    <name type="common">Phytophthora parasitica</name>
    <dbReference type="NCBI Taxonomy" id="761204"/>
    <lineage>
        <taxon>Eukaryota</taxon>
        <taxon>Sar</taxon>
        <taxon>Stramenopiles</taxon>
        <taxon>Oomycota</taxon>
        <taxon>Peronosporomycetes</taxon>
        <taxon>Peronosporales</taxon>
        <taxon>Peronosporaceae</taxon>
        <taxon>Phytophthora</taxon>
    </lineage>
</organism>
<dbReference type="PANTHER" id="PTHR22884">
    <property type="entry name" value="SET DOMAIN PROTEINS"/>
    <property type="match status" value="1"/>
</dbReference>
<gene>
    <name evidence="9" type="ORF">PPTG_07291</name>
</gene>
<dbReference type="Proteomes" id="UP000018817">
    <property type="component" value="Unassembled WGS sequence"/>
</dbReference>
<accession>W2QS49</accession>
<evidence type="ECO:0000256" key="2">
    <source>
        <dbReference type="ARBA" id="ARBA00004286"/>
    </source>
</evidence>
<evidence type="ECO:0000256" key="6">
    <source>
        <dbReference type="ARBA" id="ARBA00022691"/>
    </source>
</evidence>
<sequence>MSRSDWRYQVTLKTKAIWDGRTSVFIDAAECGNESRFINPSCTPNCELHEWEWANGARLGIFAAADIPSLQELSFRYREKNLTLFTCQCGQPNCVSKKS</sequence>
<keyword evidence="4" id="KW-0489">Methyltransferase</keyword>
<dbReference type="Pfam" id="PF00856">
    <property type="entry name" value="SET"/>
    <property type="match status" value="1"/>
</dbReference>
<protein>
    <recommendedName>
        <fullName evidence="8">SET domain-containing protein</fullName>
    </recommendedName>
</protein>